<evidence type="ECO:0000313" key="2">
    <source>
        <dbReference type="Proteomes" id="UP001331761"/>
    </source>
</evidence>
<accession>A0AAN8G1P5</accession>
<name>A0AAN8G1P5_TRICO</name>
<protein>
    <submittedName>
        <fullName evidence="1">Uncharacterized protein</fullName>
    </submittedName>
</protein>
<gene>
    <name evidence="1" type="ORF">GCK32_001945</name>
</gene>
<dbReference type="EMBL" id="WIXE01013777">
    <property type="protein sequence ID" value="KAK5974813.1"/>
    <property type="molecule type" value="Genomic_DNA"/>
</dbReference>
<keyword evidence="2" id="KW-1185">Reference proteome</keyword>
<organism evidence="1 2">
    <name type="scientific">Trichostrongylus colubriformis</name>
    <name type="common">Black scour worm</name>
    <dbReference type="NCBI Taxonomy" id="6319"/>
    <lineage>
        <taxon>Eukaryota</taxon>
        <taxon>Metazoa</taxon>
        <taxon>Ecdysozoa</taxon>
        <taxon>Nematoda</taxon>
        <taxon>Chromadorea</taxon>
        <taxon>Rhabditida</taxon>
        <taxon>Rhabditina</taxon>
        <taxon>Rhabditomorpha</taxon>
        <taxon>Strongyloidea</taxon>
        <taxon>Trichostrongylidae</taxon>
        <taxon>Trichostrongylus</taxon>
    </lineage>
</organism>
<sequence>MKHGKEEGEGFIEITLKGYHVDANYEDRKINGSKHGKTTSRRRGKFSCRLCTESTYLNIIKWSSEKSLDINVRSINNKTENAQPCMETVRK</sequence>
<dbReference type="Proteomes" id="UP001331761">
    <property type="component" value="Unassembled WGS sequence"/>
</dbReference>
<dbReference type="AlphaFoldDB" id="A0AAN8G1P5"/>
<evidence type="ECO:0000313" key="1">
    <source>
        <dbReference type="EMBL" id="KAK5974813.1"/>
    </source>
</evidence>
<comment type="caution">
    <text evidence="1">The sequence shown here is derived from an EMBL/GenBank/DDBJ whole genome shotgun (WGS) entry which is preliminary data.</text>
</comment>
<proteinExistence type="predicted"/>
<reference evidence="1 2" key="1">
    <citation type="submission" date="2019-10" db="EMBL/GenBank/DDBJ databases">
        <title>Assembly and Annotation for the nematode Trichostrongylus colubriformis.</title>
        <authorList>
            <person name="Martin J."/>
        </authorList>
    </citation>
    <scope>NUCLEOTIDE SEQUENCE [LARGE SCALE GENOMIC DNA]</scope>
    <source>
        <strain evidence="1">G859</strain>
        <tissue evidence="1">Whole worm</tissue>
    </source>
</reference>